<evidence type="ECO:0000313" key="1">
    <source>
        <dbReference type="EMBL" id="KAF4618333.1"/>
    </source>
</evidence>
<dbReference type="AlphaFoldDB" id="A0A8H4QWX4"/>
<evidence type="ECO:0000313" key="2">
    <source>
        <dbReference type="Proteomes" id="UP000521872"/>
    </source>
</evidence>
<comment type="caution">
    <text evidence="1">The sequence shown here is derived from an EMBL/GenBank/DDBJ whole genome shotgun (WGS) entry which is preliminary data.</text>
</comment>
<gene>
    <name evidence="1" type="ORF">D9613_011582</name>
</gene>
<accession>A0A8H4QWX4</accession>
<dbReference type="EMBL" id="JAACJL010000018">
    <property type="protein sequence ID" value="KAF4618333.1"/>
    <property type="molecule type" value="Genomic_DNA"/>
</dbReference>
<organism evidence="1 2">
    <name type="scientific">Agrocybe pediades</name>
    <dbReference type="NCBI Taxonomy" id="84607"/>
    <lineage>
        <taxon>Eukaryota</taxon>
        <taxon>Fungi</taxon>
        <taxon>Dikarya</taxon>
        <taxon>Basidiomycota</taxon>
        <taxon>Agaricomycotina</taxon>
        <taxon>Agaricomycetes</taxon>
        <taxon>Agaricomycetidae</taxon>
        <taxon>Agaricales</taxon>
        <taxon>Agaricineae</taxon>
        <taxon>Strophariaceae</taxon>
        <taxon>Agrocybe</taxon>
    </lineage>
</organism>
<dbReference type="Proteomes" id="UP000521872">
    <property type="component" value="Unassembled WGS sequence"/>
</dbReference>
<proteinExistence type="predicted"/>
<keyword evidence="2" id="KW-1185">Reference proteome</keyword>
<sequence length="92" mass="9886">MAYTCKRTTSKPSRATDCLVPLPLSHRVTTEPLNLKNLVVVVQAPFDGVTGTLPLRDDATRLPQTRSHMEVVGLKEATGSAGVDEKGELNAN</sequence>
<protein>
    <submittedName>
        <fullName evidence="1">Uncharacterized protein</fullName>
    </submittedName>
</protein>
<reference evidence="1 2" key="1">
    <citation type="submission" date="2019-12" db="EMBL/GenBank/DDBJ databases">
        <authorList>
            <person name="Floudas D."/>
            <person name="Bentzer J."/>
            <person name="Ahren D."/>
            <person name="Johansson T."/>
            <person name="Persson P."/>
            <person name="Tunlid A."/>
        </authorList>
    </citation>
    <scope>NUCLEOTIDE SEQUENCE [LARGE SCALE GENOMIC DNA]</scope>
    <source>
        <strain evidence="1 2">CBS 102.39</strain>
    </source>
</reference>
<name>A0A8H4QWX4_9AGAR</name>